<evidence type="ECO:0000313" key="4">
    <source>
        <dbReference type="EMBL" id="MFC5469711.1"/>
    </source>
</evidence>
<comment type="caution">
    <text evidence="4">The sequence shown here is derived from an EMBL/GenBank/DDBJ whole genome shotgun (WGS) entry which is preliminary data.</text>
</comment>
<proteinExistence type="predicted"/>
<dbReference type="Gene3D" id="3.40.50.1000">
    <property type="entry name" value="HAD superfamily/HAD-like"/>
    <property type="match status" value="1"/>
</dbReference>
<evidence type="ECO:0000256" key="1">
    <source>
        <dbReference type="ARBA" id="ARBA00022723"/>
    </source>
</evidence>
<organism evidence="4 5">
    <name type="scientific">Cohnella suwonensis</name>
    <dbReference type="NCBI Taxonomy" id="696072"/>
    <lineage>
        <taxon>Bacteria</taxon>
        <taxon>Bacillati</taxon>
        <taxon>Bacillota</taxon>
        <taxon>Bacilli</taxon>
        <taxon>Bacillales</taxon>
        <taxon>Paenibacillaceae</taxon>
        <taxon>Cohnella</taxon>
    </lineage>
</organism>
<evidence type="ECO:0000256" key="2">
    <source>
        <dbReference type="ARBA" id="ARBA00022801"/>
    </source>
</evidence>
<sequence length="228" mass="26562">MININPKTAIFFDLDDTLFCEHDYVRSGFHAVADYLQKIDNQLDSSTLYEYMLEDWVKNGRGKIFNHLIEEFSVPVEPMNLVQVYREHTPQLSLYSDTDRVVKLLVEKDIPRGLITDGEKGVQWRKIEALGLKQRFPYIIVTDELGKDCWKPSAVPFERAKDLLRGEVQSFIYIGDNPHKDFFTAKKMGFHTIRIIRKTGDHMLTRLSPEYEADEMIESLDELTVNLD</sequence>
<dbReference type="SUPFAM" id="SSF56784">
    <property type="entry name" value="HAD-like"/>
    <property type="match status" value="1"/>
</dbReference>
<dbReference type="Pfam" id="PF13419">
    <property type="entry name" value="HAD_2"/>
    <property type="match status" value="1"/>
</dbReference>
<dbReference type="Proteomes" id="UP001596105">
    <property type="component" value="Unassembled WGS sequence"/>
</dbReference>
<keyword evidence="1" id="KW-0479">Metal-binding</keyword>
<dbReference type="GO" id="GO:0016787">
    <property type="term" value="F:hydrolase activity"/>
    <property type="evidence" value="ECO:0007669"/>
    <property type="project" value="UniProtKB-KW"/>
</dbReference>
<reference evidence="5" key="1">
    <citation type="journal article" date="2019" name="Int. J. Syst. Evol. Microbiol.">
        <title>The Global Catalogue of Microorganisms (GCM) 10K type strain sequencing project: providing services to taxonomists for standard genome sequencing and annotation.</title>
        <authorList>
            <consortium name="The Broad Institute Genomics Platform"/>
            <consortium name="The Broad Institute Genome Sequencing Center for Infectious Disease"/>
            <person name="Wu L."/>
            <person name="Ma J."/>
        </authorList>
    </citation>
    <scope>NUCLEOTIDE SEQUENCE [LARGE SCALE GENOMIC DNA]</scope>
    <source>
        <strain evidence="5">CCUG 57113</strain>
    </source>
</reference>
<dbReference type="InterPro" id="IPR051400">
    <property type="entry name" value="HAD-like_hydrolase"/>
</dbReference>
<gene>
    <name evidence="4" type="ORF">ACFPPD_13340</name>
</gene>
<keyword evidence="3" id="KW-0460">Magnesium</keyword>
<keyword evidence="5" id="KW-1185">Reference proteome</keyword>
<dbReference type="Gene3D" id="1.10.150.520">
    <property type="match status" value="1"/>
</dbReference>
<protein>
    <submittedName>
        <fullName evidence="4">HAD family hydrolase</fullName>
        <ecNumber evidence="4">3.1.3.-</ecNumber>
    </submittedName>
</protein>
<dbReference type="InterPro" id="IPR023214">
    <property type="entry name" value="HAD_sf"/>
</dbReference>
<dbReference type="EMBL" id="JBHSMH010000041">
    <property type="protein sequence ID" value="MFC5469711.1"/>
    <property type="molecule type" value="Genomic_DNA"/>
</dbReference>
<name>A0ABW0LYQ6_9BACL</name>
<dbReference type="SFLD" id="SFLDS00003">
    <property type="entry name" value="Haloacid_Dehalogenase"/>
    <property type="match status" value="1"/>
</dbReference>
<dbReference type="PANTHER" id="PTHR46470">
    <property type="entry name" value="N-ACYLNEURAMINATE-9-PHOSPHATASE"/>
    <property type="match status" value="1"/>
</dbReference>
<evidence type="ECO:0000313" key="5">
    <source>
        <dbReference type="Proteomes" id="UP001596105"/>
    </source>
</evidence>
<dbReference type="InterPro" id="IPR036412">
    <property type="entry name" value="HAD-like_sf"/>
</dbReference>
<dbReference type="InterPro" id="IPR041492">
    <property type="entry name" value="HAD_2"/>
</dbReference>
<keyword evidence="2 4" id="KW-0378">Hydrolase</keyword>
<evidence type="ECO:0000256" key="3">
    <source>
        <dbReference type="ARBA" id="ARBA00022842"/>
    </source>
</evidence>
<accession>A0ABW0LYQ6</accession>
<dbReference type="EC" id="3.1.3.-" evidence="4"/>
<dbReference type="RefSeq" id="WP_209745359.1">
    <property type="nucleotide sequence ID" value="NZ_JBHSMH010000041.1"/>
</dbReference>
<dbReference type="PANTHER" id="PTHR46470:SF2">
    <property type="entry name" value="GLYCERALDEHYDE 3-PHOSPHATE PHOSPHATASE"/>
    <property type="match status" value="1"/>
</dbReference>
<dbReference type="SFLD" id="SFLDG01129">
    <property type="entry name" value="C1.5:_HAD__Beta-PGM__Phosphata"/>
    <property type="match status" value="1"/>
</dbReference>